<dbReference type="AlphaFoldDB" id="A0A511XM33"/>
<dbReference type="PANTHER" id="PTHR13528">
    <property type="entry name" value="39S RIBOSOMAL PROTEIN L28, MITOCHONDRIAL"/>
    <property type="match status" value="1"/>
</dbReference>
<evidence type="ECO:0000256" key="3">
    <source>
        <dbReference type="ARBA" id="ARBA00023274"/>
    </source>
</evidence>
<proteinExistence type="inferred from homology"/>
<dbReference type="Gene3D" id="2.30.170.40">
    <property type="entry name" value="Ribosomal protein L28/L24"/>
    <property type="match status" value="1"/>
</dbReference>
<comment type="similarity">
    <text evidence="1 5">Belongs to the bacterial ribosomal protein bL28 family.</text>
</comment>
<dbReference type="EMBL" id="BJYG01000030">
    <property type="protein sequence ID" value="GEN63986.1"/>
    <property type="molecule type" value="Genomic_DNA"/>
</dbReference>
<keyword evidence="2 5" id="KW-0689">Ribosomal protein</keyword>
<dbReference type="InterPro" id="IPR037147">
    <property type="entry name" value="Ribosomal_bL28_sf"/>
</dbReference>
<dbReference type="Pfam" id="PF00830">
    <property type="entry name" value="Ribosomal_L28"/>
    <property type="match status" value="1"/>
</dbReference>
<accession>A0A511XM33</accession>
<sequence length="119" mass="13010">MNAGHCLGPCSFLTEEITMSRRCEITGKGVLTGNNVSHANNKSRRRFLPNLQEVSVLSEILGASVPMRVSTRGLRTIEHNGGLDSFLLDTPNRNLTVEALVIKRRIKRAQAKKQAAVAA</sequence>
<keyword evidence="7" id="KW-1185">Reference proteome</keyword>
<dbReference type="GO" id="GO:0003735">
    <property type="term" value="F:structural constituent of ribosome"/>
    <property type="evidence" value="ECO:0007669"/>
    <property type="project" value="InterPro"/>
</dbReference>
<dbReference type="NCBIfam" id="TIGR00009">
    <property type="entry name" value="L28"/>
    <property type="match status" value="1"/>
</dbReference>
<dbReference type="HAMAP" id="MF_00373">
    <property type="entry name" value="Ribosomal_bL28"/>
    <property type="match status" value="1"/>
</dbReference>
<evidence type="ECO:0000256" key="5">
    <source>
        <dbReference type="HAMAP-Rule" id="MF_00373"/>
    </source>
</evidence>
<dbReference type="InterPro" id="IPR026569">
    <property type="entry name" value="Ribosomal_bL28"/>
</dbReference>
<dbReference type="GO" id="GO:0006412">
    <property type="term" value="P:translation"/>
    <property type="evidence" value="ECO:0007669"/>
    <property type="project" value="UniProtKB-UniRule"/>
</dbReference>
<evidence type="ECO:0000256" key="4">
    <source>
        <dbReference type="ARBA" id="ARBA00035174"/>
    </source>
</evidence>
<comment type="caution">
    <text evidence="6">The sequence shown here is derived from an EMBL/GenBank/DDBJ whole genome shotgun (WGS) entry which is preliminary data.</text>
</comment>
<keyword evidence="3 5" id="KW-0687">Ribonucleoprotein</keyword>
<name>A0A511XM33_9PROT</name>
<reference evidence="6 7" key="1">
    <citation type="submission" date="2019-07" db="EMBL/GenBank/DDBJ databases">
        <title>Whole genome shotgun sequence of Acetobacter oeni NBRC 105207.</title>
        <authorList>
            <person name="Hosoyama A."/>
            <person name="Uohara A."/>
            <person name="Ohji S."/>
            <person name="Ichikawa N."/>
        </authorList>
    </citation>
    <scope>NUCLEOTIDE SEQUENCE [LARGE SCALE GENOMIC DNA]</scope>
    <source>
        <strain evidence="6 7">NBRC 105207</strain>
    </source>
</reference>
<dbReference type="GO" id="GO:0022625">
    <property type="term" value="C:cytosolic large ribosomal subunit"/>
    <property type="evidence" value="ECO:0007669"/>
    <property type="project" value="TreeGrafter"/>
</dbReference>
<gene>
    <name evidence="5" type="primary">rpmB</name>
    <name evidence="6" type="ORF">AOE01nite_22100</name>
</gene>
<protein>
    <recommendedName>
        <fullName evidence="4 5">Large ribosomal subunit protein bL28</fullName>
    </recommendedName>
</protein>
<evidence type="ECO:0000313" key="6">
    <source>
        <dbReference type="EMBL" id="GEN63986.1"/>
    </source>
</evidence>
<dbReference type="InterPro" id="IPR034704">
    <property type="entry name" value="Ribosomal_bL28/bL31-like_sf"/>
</dbReference>
<evidence type="ECO:0000256" key="2">
    <source>
        <dbReference type="ARBA" id="ARBA00022980"/>
    </source>
</evidence>
<dbReference type="Proteomes" id="UP000321746">
    <property type="component" value="Unassembled WGS sequence"/>
</dbReference>
<evidence type="ECO:0000256" key="1">
    <source>
        <dbReference type="ARBA" id="ARBA00008760"/>
    </source>
</evidence>
<dbReference type="PANTHER" id="PTHR13528:SF2">
    <property type="entry name" value="LARGE RIBOSOMAL SUBUNIT PROTEIN BL28M"/>
    <property type="match status" value="1"/>
</dbReference>
<evidence type="ECO:0000313" key="7">
    <source>
        <dbReference type="Proteomes" id="UP000321746"/>
    </source>
</evidence>
<organism evidence="6 7">
    <name type="scientific">Acetobacter oeni</name>
    <dbReference type="NCBI Taxonomy" id="304077"/>
    <lineage>
        <taxon>Bacteria</taxon>
        <taxon>Pseudomonadati</taxon>
        <taxon>Pseudomonadota</taxon>
        <taxon>Alphaproteobacteria</taxon>
        <taxon>Acetobacterales</taxon>
        <taxon>Acetobacteraceae</taxon>
        <taxon>Acetobacter</taxon>
    </lineage>
</organism>
<dbReference type="InterPro" id="IPR001383">
    <property type="entry name" value="Ribosomal_bL28_bact-type"/>
</dbReference>
<dbReference type="SUPFAM" id="SSF143800">
    <property type="entry name" value="L28p-like"/>
    <property type="match status" value="1"/>
</dbReference>